<dbReference type="Pfam" id="PF05347">
    <property type="entry name" value="Complex1_LYR"/>
    <property type="match status" value="1"/>
</dbReference>
<name>A0A9P0A5C7_BEMTA</name>
<dbReference type="GO" id="GO:0005743">
    <property type="term" value="C:mitochondrial inner membrane"/>
    <property type="evidence" value="ECO:0007669"/>
    <property type="project" value="UniProtKB-SubCell"/>
</dbReference>
<evidence type="ECO:0000256" key="2">
    <source>
        <dbReference type="ARBA" id="ARBA00004443"/>
    </source>
</evidence>
<evidence type="ECO:0000259" key="16">
    <source>
        <dbReference type="Pfam" id="PF05347"/>
    </source>
</evidence>
<dbReference type="EMBL" id="OU963863">
    <property type="protein sequence ID" value="CAH0384587.1"/>
    <property type="molecule type" value="Genomic_DNA"/>
</dbReference>
<comment type="subcellular location">
    <subcellularLocation>
        <location evidence="2">Mitochondrion inner membrane</location>
        <topology evidence="2">Peripheral membrane protein</topology>
        <orientation evidence="2">Matrix side</orientation>
    </subcellularLocation>
</comment>
<dbReference type="GO" id="GO:0006120">
    <property type="term" value="P:mitochondrial electron transport, NADH to ubiquinone"/>
    <property type="evidence" value="ECO:0007669"/>
    <property type="project" value="InterPro"/>
</dbReference>
<evidence type="ECO:0000256" key="11">
    <source>
        <dbReference type="ARBA" id="ARBA00022990"/>
    </source>
</evidence>
<sequence length="196" mass="23621">MVVKTVPYKVLTHKQIVLSLFKRAMRHCEEHHYMEPHHTRYAQVLMRARFDENKNVADPAKAKQLVKDAEAELHEYAHPIPIIWFDSPKGIGYERYLHYPDAVLDYWHPLEKAMYPEYFARREQRKKEYIEWYDKKYGKPTEKDSSPDISLNMDFQSPFITYGNLRIFIFLVENIKCSCGFKRRKSYHHITNCDQF</sequence>
<evidence type="ECO:0000256" key="15">
    <source>
        <dbReference type="ARBA" id="ARBA00032528"/>
    </source>
</evidence>
<evidence type="ECO:0000256" key="6">
    <source>
        <dbReference type="ARBA" id="ARBA00022448"/>
    </source>
</evidence>
<keyword evidence="9" id="KW-0999">Mitochondrion inner membrane</keyword>
<comment type="function">
    <text evidence="1">Accessory subunit of the mitochondrial membrane respiratory chain NADH dehydrogenase (Complex I), that is believed to be not involved in catalysis. Complex I functions in the transfer of electrons from NADH to the respiratory chain. The immediate electron acceptor for the enzyme is believed to be ubiquinone.</text>
</comment>
<keyword evidence="8" id="KW-0679">Respiratory chain</keyword>
<accession>A0A9P0A5C7</accession>
<gene>
    <name evidence="17" type="ORF">BEMITA_LOCUS3897</name>
</gene>
<keyword evidence="6" id="KW-0813">Transport</keyword>
<dbReference type="CDD" id="cd20263">
    <property type="entry name" value="Complex1_LYR_NDUFB9_LYRM3"/>
    <property type="match status" value="1"/>
</dbReference>
<dbReference type="Proteomes" id="UP001152759">
    <property type="component" value="Chromosome 2"/>
</dbReference>
<dbReference type="InterPro" id="IPR008011">
    <property type="entry name" value="Complex1_LYR_dom"/>
</dbReference>
<protein>
    <recommendedName>
        <fullName evidence="5">NADH dehydrogenase [ubiquinone] 1 beta subcomplex subunit 9</fullName>
    </recommendedName>
    <alternativeName>
        <fullName evidence="14">Complex I-B22</fullName>
    </alternativeName>
    <alternativeName>
        <fullName evidence="15">NADH-ubiquinone oxidoreductase B22 subunit</fullName>
    </alternativeName>
</protein>
<evidence type="ECO:0000256" key="1">
    <source>
        <dbReference type="ARBA" id="ARBA00002920"/>
    </source>
</evidence>
<evidence type="ECO:0000256" key="12">
    <source>
        <dbReference type="ARBA" id="ARBA00023128"/>
    </source>
</evidence>
<evidence type="ECO:0000256" key="4">
    <source>
        <dbReference type="ARBA" id="ARBA00011790"/>
    </source>
</evidence>
<feature type="domain" description="Complex 1 LYR protein" evidence="16">
    <location>
        <begin position="17"/>
        <end position="74"/>
    </location>
</feature>
<dbReference type="PANTHER" id="PTHR12868:SF0">
    <property type="entry name" value="NADH DEHYDROGENASE [UBIQUINONE] 1 BETA SUBCOMPLEX SUBUNIT 9"/>
    <property type="match status" value="1"/>
</dbReference>
<organism evidence="17 18">
    <name type="scientific">Bemisia tabaci</name>
    <name type="common">Sweetpotato whitefly</name>
    <name type="synonym">Aleurodes tabaci</name>
    <dbReference type="NCBI Taxonomy" id="7038"/>
    <lineage>
        <taxon>Eukaryota</taxon>
        <taxon>Metazoa</taxon>
        <taxon>Ecdysozoa</taxon>
        <taxon>Arthropoda</taxon>
        <taxon>Hexapoda</taxon>
        <taxon>Insecta</taxon>
        <taxon>Pterygota</taxon>
        <taxon>Neoptera</taxon>
        <taxon>Paraneoptera</taxon>
        <taxon>Hemiptera</taxon>
        <taxon>Sternorrhyncha</taxon>
        <taxon>Aleyrodoidea</taxon>
        <taxon>Aleyrodidae</taxon>
        <taxon>Aleyrodinae</taxon>
        <taxon>Bemisia</taxon>
    </lineage>
</organism>
<dbReference type="AlphaFoldDB" id="A0A9P0A5C7"/>
<evidence type="ECO:0000256" key="9">
    <source>
        <dbReference type="ARBA" id="ARBA00022792"/>
    </source>
</evidence>
<keyword evidence="10" id="KW-0249">Electron transport</keyword>
<dbReference type="PANTHER" id="PTHR12868">
    <property type="entry name" value="NADH-UBIQUINONE OXIDOREDUCTASE B22 SUBUNIT"/>
    <property type="match status" value="1"/>
</dbReference>
<keyword evidence="7" id="KW-0597">Phosphoprotein</keyword>
<evidence type="ECO:0000313" key="18">
    <source>
        <dbReference type="Proteomes" id="UP001152759"/>
    </source>
</evidence>
<evidence type="ECO:0000256" key="10">
    <source>
        <dbReference type="ARBA" id="ARBA00022982"/>
    </source>
</evidence>
<evidence type="ECO:0000256" key="3">
    <source>
        <dbReference type="ARBA" id="ARBA00009508"/>
    </source>
</evidence>
<evidence type="ECO:0000256" key="8">
    <source>
        <dbReference type="ARBA" id="ARBA00022660"/>
    </source>
</evidence>
<evidence type="ECO:0000256" key="14">
    <source>
        <dbReference type="ARBA" id="ARBA00030192"/>
    </source>
</evidence>
<proteinExistence type="inferred from homology"/>
<evidence type="ECO:0000256" key="13">
    <source>
        <dbReference type="ARBA" id="ARBA00023136"/>
    </source>
</evidence>
<dbReference type="InterPro" id="IPR033034">
    <property type="entry name" value="NDUFB9"/>
</dbReference>
<evidence type="ECO:0000313" key="17">
    <source>
        <dbReference type="EMBL" id="CAH0384587.1"/>
    </source>
</evidence>
<keyword evidence="13" id="KW-0472">Membrane</keyword>
<keyword evidence="11" id="KW-0007">Acetylation</keyword>
<keyword evidence="18" id="KW-1185">Reference proteome</keyword>
<evidence type="ECO:0000256" key="7">
    <source>
        <dbReference type="ARBA" id="ARBA00022553"/>
    </source>
</evidence>
<keyword evidence="12" id="KW-0496">Mitochondrion</keyword>
<evidence type="ECO:0000256" key="5">
    <source>
        <dbReference type="ARBA" id="ARBA00018684"/>
    </source>
</evidence>
<dbReference type="InterPro" id="IPR045292">
    <property type="entry name" value="Complex1_LYR_NDUFB9_LYRM3"/>
</dbReference>
<reference evidence="17" key="1">
    <citation type="submission" date="2021-12" db="EMBL/GenBank/DDBJ databases">
        <authorList>
            <person name="King R."/>
        </authorList>
    </citation>
    <scope>NUCLEOTIDE SEQUENCE</scope>
</reference>
<comment type="similarity">
    <text evidence="3">Belongs to the complex I LYR family.</text>
</comment>
<comment type="subunit">
    <text evidence="4">Mammalian complex I is composed of 45 different subunits.</text>
</comment>